<organism evidence="1 2">
    <name type="scientific">Xanthocytophaga flava</name>
    <dbReference type="NCBI Taxonomy" id="3048013"/>
    <lineage>
        <taxon>Bacteria</taxon>
        <taxon>Pseudomonadati</taxon>
        <taxon>Bacteroidota</taxon>
        <taxon>Cytophagia</taxon>
        <taxon>Cytophagales</taxon>
        <taxon>Rhodocytophagaceae</taxon>
        <taxon>Xanthocytophaga</taxon>
    </lineage>
</organism>
<evidence type="ECO:0000313" key="1">
    <source>
        <dbReference type="EMBL" id="MDJ1485836.1"/>
    </source>
</evidence>
<proteinExistence type="predicted"/>
<dbReference type="Proteomes" id="UP001241110">
    <property type="component" value="Unassembled WGS sequence"/>
</dbReference>
<name>A0AAE3UAS8_9BACT</name>
<protein>
    <submittedName>
        <fullName evidence="1">Uncharacterized protein</fullName>
    </submittedName>
</protein>
<comment type="caution">
    <text evidence="1">The sequence shown here is derived from an EMBL/GenBank/DDBJ whole genome shotgun (WGS) entry which is preliminary data.</text>
</comment>
<gene>
    <name evidence="1" type="ORF">QNI16_35470</name>
</gene>
<evidence type="ECO:0000313" key="2">
    <source>
        <dbReference type="Proteomes" id="UP001241110"/>
    </source>
</evidence>
<dbReference type="EMBL" id="JASJOS010000024">
    <property type="protein sequence ID" value="MDJ1485836.1"/>
    <property type="molecule type" value="Genomic_DNA"/>
</dbReference>
<sequence length="294" mass="34234">MKNAIWVLLVVSYLFGCKSKNTHNTLPVTTPSFQEKERSNINLVDEYIAQNIRSFHDGVYIDSIVYPGTSLFYKDSLYIQSLNTVLYHAGDNCIDCPSYVIALDLSNKQLYHWTHSGLYDAVIESKVIYPLELHEAVLEQPKIGILVHNYLGLEFFLNHCTALRNKPLELATLDSVFQFHFLQRSARIHNPTDIDSLTSKPVIRKLLKQKLEKDFTLIYKSGLVISYFENRFSFEKELSRKQKMKRIQEFYNRLDKTALYRLKICVIRKPWANQPELPHPIQALPSYESEIPTK</sequence>
<dbReference type="AlphaFoldDB" id="A0AAE3UAS8"/>
<accession>A0AAE3UAS8</accession>
<dbReference type="RefSeq" id="WP_313988910.1">
    <property type="nucleotide sequence ID" value="NZ_JASJOS010000024.1"/>
</dbReference>
<reference evidence="1" key="1">
    <citation type="submission" date="2023-05" db="EMBL/GenBank/DDBJ databases">
        <authorList>
            <person name="Zhang X."/>
        </authorList>
    </citation>
    <scope>NUCLEOTIDE SEQUENCE</scope>
    <source>
        <strain evidence="1">YF14B1</strain>
    </source>
</reference>